<dbReference type="GO" id="GO:0006508">
    <property type="term" value="P:proteolysis"/>
    <property type="evidence" value="ECO:0007669"/>
    <property type="project" value="UniProtKB-KW"/>
</dbReference>
<keyword evidence="5 7" id="KW-0720">Serine protease</keyword>
<evidence type="ECO:0000259" key="11">
    <source>
        <dbReference type="Pfam" id="PF06280"/>
    </source>
</evidence>
<feature type="active site" description="Charge relay system" evidence="6 7">
    <location>
        <position position="191"/>
    </location>
</feature>
<evidence type="ECO:0000256" key="9">
    <source>
        <dbReference type="SAM" id="SignalP"/>
    </source>
</evidence>
<evidence type="ECO:0000256" key="5">
    <source>
        <dbReference type="ARBA" id="ARBA00022825"/>
    </source>
</evidence>
<protein>
    <submittedName>
        <fullName evidence="12">CIC11C00000000809</fullName>
    </submittedName>
</protein>
<feature type="domain" description="Peptidase S8/S53" evidence="10">
    <location>
        <begin position="139"/>
        <end position="530"/>
    </location>
</feature>
<dbReference type="PROSITE" id="PS51892">
    <property type="entry name" value="SUBTILASE"/>
    <property type="match status" value="1"/>
</dbReference>
<reference evidence="12 13" key="1">
    <citation type="submission" date="2016-10" db="EMBL/GenBank/DDBJ databases">
        <authorList>
            <person name="de Groot N.N."/>
        </authorList>
    </citation>
    <scope>NUCLEOTIDE SEQUENCE [LARGE SCALE GENOMIC DNA]</scope>
    <source>
        <strain evidence="12 13">CBS 141442</strain>
    </source>
</reference>
<dbReference type="InterPro" id="IPR015500">
    <property type="entry name" value="Peptidase_S8_subtilisin-rel"/>
</dbReference>
<dbReference type="AlphaFoldDB" id="A0A1L0FQS9"/>
<dbReference type="GO" id="GO:0016020">
    <property type="term" value="C:membrane"/>
    <property type="evidence" value="ECO:0007669"/>
    <property type="project" value="InterPro"/>
</dbReference>
<dbReference type="Proteomes" id="UP000182334">
    <property type="component" value="Chromosome I"/>
</dbReference>
<evidence type="ECO:0000259" key="10">
    <source>
        <dbReference type="Pfam" id="PF00082"/>
    </source>
</evidence>
<dbReference type="STRING" id="45354.A0A1L0FQS9"/>
<dbReference type="PRINTS" id="PR00723">
    <property type="entry name" value="SUBTILISIN"/>
</dbReference>
<keyword evidence="3 9" id="KW-0732">Signal</keyword>
<keyword evidence="13" id="KW-1185">Reference proteome</keyword>
<dbReference type="Pfam" id="PF00082">
    <property type="entry name" value="Peptidase_S8"/>
    <property type="match status" value="1"/>
</dbReference>
<evidence type="ECO:0000256" key="2">
    <source>
        <dbReference type="ARBA" id="ARBA00022670"/>
    </source>
</evidence>
<feature type="domain" description="C5a peptidase/Subtilisin-like protease SBT2-like Fn3-like" evidence="11">
    <location>
        <begin position="584"/>
        <end position="696"/>
    </location>
</feature>
<evidence type="ECO:0000256" key="7">
    <source>
        <dbReference type="PROSITE-ProRule" id="PRU01240"/>
    </source>
</evidence>
<dbReference type="Gene3D" id="3.40.50.200">
    <property type="entry name" value="Peptidase S8/S53 domain"/>
    <property type="match status" value="2"/>
</dbReference>
<dbReference type="GO" id="GO:0004252">
    <property type="term" value="F:serine-type endopeptidase activity"/>
    <property type="evidence" value="ECO:0007669"/>
    <property type="project" value="UniProtKB-UniRule"/>
</dbReference>
<dbReference type="PANTHER" id="PTHR43806">
    <property type="entry name" value="PEPTIDASE S8"/>
    <property type="match status" value="1"/>
</dbReference>
<dbReference type="InterPro" id="IPR022398">
    <property type="entry name" value="Peptidase_S8_His-AS"/>
</dbReference>
<dbReference type="Pfam" id="PF06280">
    <property type="entry name" value="fn3_5"/>
    <property type="match status" value="1"/>
</dbReference>
<dbReference type="InterPro" id="IPR036852">
    <property type="entry name" value="Peptidase_S8/S53_dom_sf"/>
</dbReference>
<dbReference type="PROSITE" id="PS00137">
    <property type="entry name" value="SUBTILASE_HIS"/>
    <property type="match status" value="1"/>
</dbReference>
<keyword evidence="2 7" id="KW-0645">Protease</keyword>
<dbReference type="InterPro" id="IPR050131">
    <property type="entry name" value="Peptidase_S8_subtilisin-like"/>
</dbReference>
<dbReference type="SUPFAM" id="SSF52743">
    <property type="entry name" value="Subtilisin-like"/>
    <property type="match status" value="1"/>
</dbReference>
<dbReference type="PROSITE" id="PS00136">
    <property type="entry name" value="SUBTILASE_ASP"/>
    <property type="match status" value="1"/>
</dbReference>
<evidence type="ECO:0000313" key="12">
    <source>
        <dbReference type="EMBL" id="SGZ46207.1"/>
    </source>
</evidence>
<dbReference type="InterPro" id="IPR023827">
    <property type="entry name" value="Peptidase_S8_Asp-AS"/>
</dbReference>
<evidence type="ECO:0000256" key="6">
    <source>
        <dbReference type="PIRSR" id="PIRSR615500-1"/>
    </source>
</evidence>
<dbReference type="InterPro" id="IPR010435">
    <property type="entry name" value="C5a/SBT2-like_Fn3"/>
</dbReference>
<sequence length="727" mass="77566">MRLSFLSAAFALISTTYGFTIDDVDGAKQLKSDYAPGRYIVQYETPASPEVQLSRISALGYDVSVQQNYETNIFHGMSFEVLNDNSTTLEDLRSLENIKSVWRASIVTLEFDPLTATAPKWNPHAVTGVDKLHDLGYTGKDVVIGVVDTGVNYNHPAVGGGLGEGFTVIGGWDFMEDPNNPKPDPMDCAGHGTFVSSVIVANTATMLGVAPNAKIRMYKVFGCSSSTTDDYILAGLLKAYSEKPNVISLSLGSDSGYNSAPLSLVADTISETIPIVYAAGNSGQVGVMRASPGASAKGAIAVAATEAKELVAWPAKITSSGGETLDFTYVSQNGAVFPLDKTFDVDYQPNACFVRSDPSHTGKFLMAPKGSCISNFLLNNMIGAGYTGAVLFTSDIRYLRLDILPSYTFQYAAATDTDVGAWVAAQIKAGNTLKVTFDSSAEIETKEKKYLEAGQINYYTSWGPTFENNFYPTVAAPGGDVIGADSDGGYYVASGTSFATPYISGVLALYLGAFPGTDPQVLRNKVIAATNLLDKYVFGNVNSDDTSTIDHSQFAPLIQQGAGQIDAVRLFEGKTRVISSPYLELNDTQYRVSEHTITFINEGDSLVTYDITHSGMNAVALRTSSNLYPNVYYPPSLNAQPVATISTDSITLGPGESGSFTVDIKAPDGIDNGVAPLLQGYFTISGSNGDGLRVPYIGVEAKTNDWTPWINMSSYSSETVPGTELPV</sequence>
<feature type="active site" description="Charge relay system" evidence="6 7">
    <location>
        <position position="497"/>
    </location>
</feature>
<accession>A0A1L0FQS9</accession>
<name>A0A1L0FQS9_9ASCO</name>
<dbReference type="InterPro" id="IPR000209">
    <property type="entry name" value="Peptidase_S8/S53_dom"/>
</dbReference>
<evidence type="ECO:0000256" key="8">
    <source>
        <dbReference type="RuleBase" id="RU003355"/>
    </source>
</evidence>
<keyword evidence="4 7" id="KW-0378">Hydrolase</keyword>
<dbReference type="OrthoDB" id="4090904at2759"/>
<organism evidence="12 13">
    <name type="scientific">Sungouiella intermedia</name>
    <dbReference type="NCBI Taxonomy" id="45354"/>
    <lineage>
        <taxon>Eukaryota</taxon>
        <taxon>Fungi</taxon>
        <taxon>Dikarya</taxon>
        <taxon>Ascomycota</taxon>
        <taxon>Saccharomycotina</taxon>
        <taxon>Pichiomycetes</taxon>
        <taxon>Metschnikowiaceae</taxon>
        <taxon>Sungouiella</taxon>
    </lineage>
</organism>
<comment type="similarity">
    <text evidence="1 7 8">Belongs to the peptidase S8 family.</text>
</comment>
<evidence type="ECO:0000256" key="3">
    <source>
        <dbReference type="ARBA" id="ARBA00022729"/>
    </source>
</evidence>
<feature type="chain" id="PRO_5012521127" evidence="9">
    <location>
        <begin position="19"/>
        <end position="727"/>
    </location>
</feature>
<dbReference type="PROSITE" id="PS00138">
    <property type="entry name" value="SUBTILASE_SER"/>
    <property type="match status" value="1"/>
</dbReference>
<dbReference type="InterPro" id="IPR023828">
    <property type="entry name" value="Peptidase_S8_Ser-AS"/>
</dbReference>
<evidence type="ECO:0000313" key="13">
    <source>
        <dbReference type="Proteomes" id="UP000182334"/>
    </source>
</evidence>
<proteinExistence type="inferred from homology"/>
<dbReference type="PANTHER" id="PTHR43806:SF66">
    <property type="entry name" value="SERIN ENDOPEPTIDASE"/>
    <property type="match status" value="1"/>
</dbReference>
<feature type="signal peptide" evidence="9">
    <location>
        <begin position="1"/>
        <end position="18"/>
    </location>
</feature>
<gene>
    <name evidence="12" type="ORF">SAMEA4029010_CIC11G00000000809</name>
</gene>
<dbReference type="EMBL" id="LT635756">
    <property type="protein sequence ID" value="SGZ46207.1"/>
    <property type="molecule type" value="Genomic_DNA"/>
</dbReference>
<feature type="active site" description="Charge relay system" evidence="6 7">
    <location>
        <position position="148"/>
    </location>
</feature>
<evidence type="ECO:0000256" key="4">
    <source>
        <dbReference type="ARBA" id="ARBA00022801"/>
    </source>
</evidence>
<evidence type="ECO:0000256" key="1">
    <source>
        <dbReference type="ARBA" id="ARBA00011073"/>
    </source>
</evidence>